<keyword evidence="4" id="KW-0539">Nucleus</keyword>
<dbReference type="InterPro" id="IPR036612">
    <property type="entry name" value="KH_dom_type_1_sf"/>
</dbReference>
<evidence type="ECO:0000313" key="7">
    <source>
        <dbReference type="EMBL" id="CCC93083.1"/>
    </source>
</evidence>
<dbReference type="GO" id="GO:0003723">
    <property type="term" value="F:RNA binding"/>
    <property type="evidence" value="ECO:0007669"/>
    <property type="project" value="UniProtKB-KW"/>
</dbReference>
<dbReference type="CDD" id="cd22391">
    <property type="entry name" value="KH-I_PNO1_rpt1"/>
    <property type="match status" value="1"/>
</dbReference>
<dbReference type="SMART" id="SM00322">
    <property type="entry name" value="KH"/>
    <property type="match status" value="1"/>
</dbReference>
<dbReference type="AlphaFoldDB" id="G0UUL9"/>
<dbReference type="SUPFAM" id="SSF54791">
    <property type="entry name" value="Eukaryotic type KH-domain (KH-domain type I)"/>
    <property type="match status" value="1"/>
</dbReference>
<dbReference type="VEuPathDB" id="TriTrypDB:TcIL3000_9_4830"/>
<feature type="domain" description="K Homology" evidence="6">
    <location>
        <begin position="142"/>
        <end position="207"/>
    </location>
</feature>
<proteinExistence type="inferred from homology"/>
<evidence type="ECO:0000256" key="3">
    <source>
        <dbReference type="ARBA" id="ARBA00022884"/>
    </source>
</evidence>
<evidence type="ECO:0000256" key="1">
    <source>
        <dbReference type="ARBA" id="ARBA00004604"/>
    </source>
</evidence>
<organism evidence="7">
    <name type="scientific">Trypanosoma congolense (strain IL3000)</name>
    <dbReference type="NCBI Taxonomy" id="1068625"/>
    <lineage>
        <taxon>Eukaryota</taxon>
        <taxon>Discoba</taxon>
        <taxon>Euglenozoa</taxon>
        <taxon>Kinetoplastea</taxon>
        <taxon>Metakinetoplastina</taxon>
        <taxon>Trypanosomatida</taxon>
        <taxon>Trypanosomatidae</taxon>
        <taxon>Trypanosoma</taxon>
        <taxon>Nannomonas</taxon>
    </lineage>
</organism>
<name>G0UUL9_TRYCI</name>
<gene>
    <name evidence="7" type="ORF">TCIL3000_9_4830</name>
</gene>
<comment type="subcellular location">
    <subcellularLocation>
        <location evidence="1">Nucleus</location>
        <location evidence="1">Nucleolus</location>
    </subcellularLocation>
</comment>
<dbReference type="CDD" id="cd22392">
    <property type="entry name" value="KH-I_PNO1_rpt2"/>
    <property type="match status" value="1"/>
</dbReference>
<dbReference type="InterPro" id="IPR055211">
    <property type="entry name" value="KH_PNO1_2nd"/>
</dbReference>
<dbReference type="EMBL" id="HE575322">
    <property type="protein sequence ID" value="CCC93083.1"/>
    <property type="molecule type" value="Genomic_DNA"/>
</dbReference>
<dbReference type="InterPro" id="IPR004087">
    <property type="entry name" value="KH_dom"/>
</dbReference>
<feature type="compositionally biased region" description="Basic and acidic residues" evidence="5">
    <location>
        <begin position="25"/>
        <end position="46"/>
    </location>
</feature>
<dbReference type="PANTHER" id="PTHR12826:SF13">
    <property type="entry name" value="RNA-BINDING PROTEIN PNO1"/>
    <property type="match status" value="1"/>
</dbReference>
<dbReference type="PANTHER" id="PTHR12826">
    <property type="entry name" value="RIBONUCLEASE Y"/>
    <property type="match status" value="1"/>
</dbReference>
<feature type="region of interest" description="Disordered" evidence="5">
    <location>
        <begin position="1"/>
        <end position="47"/>
    </location>
</feature>
<evidence type="ECO:0000256" key="2">
    <source>
        <dbReference type="ARBA" id="ARBA00007515"/>
    </source>
</evidence>
<evidence type="ECO:0000256" key="4">
    <source>
        <dbReference type="ARBA" id="ARBA00023242"/>
    </source>
</evidence>
<dbReference type="FunFam" id="3.30.1370.10:FF:000082">
    <property type="entry name" value="RNA-binding protein PNO1"/>
    <property type="match status" value="1"/>
</dbReference>
<dbReference type="InterPro" id="IPR055212">
    <property type="entry name" value="KH-I_PNO1_first"/>
</dbReference>
<dbReference type="GO" id="GO:0005730">
    <property type="term" value="C:nucleolus"/>
    <property type="evidence" value="ECO:0007669"/>
    <property type="project" value="UniProtKB-SubCell"/>
</dbReference>
<dbReference type="Gene3D" id="3.30.1370.10">
    <property type="entry name" value="K Homology domain, type 1"/>
    <property type="match status" value="1"/>
</dbReference>
<evidence type="ECO:0000256" key="5">
    <source>
        <dbReference type="SAM" id="MobiDB-lite"/>
    </source>
</evidence>
<accession>G0UUL9</accession>
<protein>
    <recommendedName>
        <fullName evidence="6">K Homology domain-containing protein</fullName>
    </recommendedName>
</protein>
<evidence type="ECO:0000259" key="6">
    <source>
        <dbReference type="SMART" id="SM00322"/>
    </source>
</evidence>
<sequence>MALAASVVTGAPSAEKRGGPSSRNDNIRSTKNGSERSKPFSRETRSVKVPHHRFPALKRVWMDVYSPIVEQCKLEIRMNLRGRTVELRTCPSTMEAAGAEGCKALLQKAEDFVKAVIAGFDVKDAIALLRMDDVYIEGFEVKDVRANLQGDNLSRCIGRMSGSHGKTKYTIENVTRTRIVIADTHIWVMGTTQNIRVARDALCDLIRGSPAAKVYTRVRAVMNRVNDAF</sequence>
<keyword evidence="3" id="KW-0694">RNA-binding</keyword>
<dbReference type="Pfam" id="PF22891">
    <property type="entry name" value="KH_PNO1_2nd"/>
    <property type="match status" value="1"/>
</dbReference>
<comment type="similarity">
    <text evidence="2">Belongs to the PNO1 family.</text>
</comment>
<reference evidence="7" key="1">
    <citation type="journal article" date="2012" name="Proc. Natl. Acad. Sci. U.S.A.">
        <title>Antigenic diversity is generated by distinct evolutionary mechanisms in African trypanosome species.</title>
        <authorList>
            <person name="Jackson A.P."/>
            <person name="Berry A."/>
            <person name="Aslett M."/>
            <person name="Allison H.C."/>
            <person name="Burton P."/>
            <person name="Vavrova-Anderson J."/>
            <person name="Brown R."/>
            <person name="Browne H."/>
            <person name="Corton N."/>
            <person name="Hauser H."/>
            <person name="Gamble J."/>
            <person name="Gilderthorp R."/>
            <person name="Marcello L."/>
            <person name="McQuillan J."/>
            <person name="Otto T.D."/>
            <person name="Quail M.A."/>
            <person name="Sanders M.J."/>
            <person name="van Tonder A."/>
            <person name="Ginger M.L."/>
            <person name="Field M.C."/>
            <person name="Barry J.D."/>
            <person name="Hertz-Fowler C."/>
            <person name="Berriman M."/>
        </authorList>
    </citation>
    <scope>NUCLEOTIDE SEQUENCE</scope>
    <source>
        <strain evidence="7">IL3000</strain>
    </source>
</reference>